<evidence type="ECO:0000256" key="2">
    <source>
        <dbReference type="ARBA" id="ARBA00022737"/>
    </source>
</evidence>
<proteinExistence type="predicted"/>
<protein>
    <submittedName>
        <fullName evidence="5">Uncharacterized protein</fullName>
    </submittedName>
</protein>
<dbReference type="EMBL" id="VLTL01000119">
    <property type="protein sequence ID" value="KAA0159834.1"/>
    <property type="molecule type" value="Genomic_DNA"/>
</dbReference>
<dbReference type="PROSITE" id="PS00678">
    <property type="entry name" value="WD_REPEATS_1"/>
    <property type="match status" value="1"/>
</dbReference>
<reference evidence="5 6" key="1">
    <citation type="submission" date="2019-07" db="EMBL/GenBank/DDBJ databases">
        <title>Genomes of Cafeteria roenbergensis.</title>
        <authorList>
            <person name="Fischer M.G."/>
            <person name="Hackl T."/>
            <person name="Roman M."/>
        </authorList>
    </citation>
    <scope>NUCLEOTIDE SEQUENCE [LARGE SCALE GENOMIC DNA]</scope>
    <source>
        <strain evidence="5 6">RCC970-E3</strain>
    </source>
</reference>
<dbReference type="AlphaFoldDB" id="A0A5A8D4U5"/>
<dbReference type="PROSITE" id="PS50294">
    <property type="entry name" value="WD_REPEATS_REGION"/>
    <property type="match status" value="4"/>
</dbReference>
<dbReference type="InterPro" id="IPR001680">
    <property type="entry name" value="WD40_rpt"/>
</dbReference>
<dbReference type="PROSITE" id="PS50082">
    <property type="entry name" value="WD_REPEATS_2"/>
    <property type="match status" value="4"/>
</dbReference>
<evidence type="ECO:0000313" key="6">
    <source>
        <dbReference type="Proteomes" id="UP000324907"/>
    </source>
</evidence>
<feature type="repeat" description="WD" evidence="3">
    <location>
        <begin position="200"/>
        <end position="232"/>
    </location>
</feature>
<dbReference type="Gene3D" id="2.130.10.10">
    <property type="entry name" value="YVTN repeat-like/Quinoprotein amine dehydrogenase"/>
    <property type="match status" value="2"/>
</dbReference>
<comment type="caution">
    <text evidence="5">The sequence shown here is derived from an EMBL/GenBank/DDBJ whole genome shotgun (WGS) entry which is preliminary data.</text>
</comment>
<dbReference type="GO" id="GO:0005847">
    <property type="term" value="C:mRNA cleavage and polyadenylation specificity factor complex"/>
    <property type="evidence" value="ECO:0007669"/>
    <property type="project" value="TreeGrafter"/>
</dbReference>
<evidence type="ECO:0000313" key="5">
    <source>
        <dbReference type="EMBL" id="KAA0159834.1"/>
    </source>
</evidence>
<organism evidence="5 6">
    <name type="scientific">Cafeteria roenbergensis</name>
    <name type="common">Marine flagellate</name>
    <dbReference type="NCBI Taxonomy" id="33653"/>
    <lineage>
        <taxon>Eukaryota</taxon>
        <taxon>Sar</taxon>
        <taxon>Stramenopiles</taxon>
        <taxon>Bigyra</taxon>
        <taxon>Opalozoa</taxon>
        <taxon>Bicosoecida</taxon>
        <taxon>Cafeteriaceae</taxon>
        <taxon>Cafeteria</taxon>
    </lineage>
</organism>
<dbReference type="PRINTS" id="PR00320">
    <property type="entry name" value="GPROTEINBRPT"/>
</dbReference>
<dbReference type="Proteomes" id="UP000324907">
    <property type="component" value="Unassembled WGS sequence"/>
</dbReference>
<dbReference type="SMART" id="SM00320">
    <property type="entry name" value="WD40"/>
    <property type="match status" value="7"/>
</dbReference>
<feature type="region of interest" description="Disordered" evidence="4">
    <location>
        <begin position="447"/>
        <end position="466"/>
    </location>
</feature>
<feature type="repeat" description="WD" evidence="3">
    <location>
        <begin position="244"/>
        <end position="285"/>
    </location>
</feature>
<evidence type="ECO:0000256" key="3">
    <source>
        <dbReference type="PROSITE-ProRule" id="PRU00221"/>
    </source>
</evidence>
<keyword evidence="2" id="KW-0677">Repeat</keyword>
<accession>A0A5A8D4U5</accession>
<dbReference type="CDD" id="cd00200">
    <property type="entry name" value="WD40"/>
    <property type="match status" value="1"/>
</dbReference>
<dbReference type="PANTHER" id="PTHR22836">
    <property type="entry name" value="WD40 REPEAT PROTEIN"/>
    <property type="match status" value="1"/>
</dbReference>
<dbReference type="PANTHER" id="PTHR22836:SF0">
    <property type="entry name" value="PRE-MRNA 3' END PROCESSING PROTEIN WDR33"/>
    <property type="match status" value="1"/>
</dbReference>
<name>A0A5A8D4U5_CAFRO</name>
<evidence type="ECO:0000256" key="4">
    <source>
        <dbReference type="SAM" id="MobiDB-lite"/>
    </source>
</evidence>
<dbReference type="InterPro" id="IPR020472">
    <property type="entry name" value="WD40_PAC1"/>
</dbReference>
<keyword evidence="1 3" id="KW-0853">WD repeat</keyword>
<dbReference type="InterPro" id="IPR036322">
    <property type="entry name" value="WD40_repeat_dom_sf"/>
</dbReference>
<evidence type="ECO:0000256" key="1">
    <source>
        <dbReference type="ARBA" id="ARBA00022574"/>
    </source>
</evidence>
<dbReference type="InterPro" id="IPR045245">
    <property type="entry name" value="Pfs2-like"/>
</dbReference>
<dbReference type="InterPro" id="IPR015943">
    <property type="entry name" value="WD40/YVTN_repeat-like_dom_sf"/>
</dbReference>
<dbReference type="InterPro" id="IPR019775">
    <property type="entry name" value="WD40_repeat_CS"/>
</dbReference>
<dbReference type="Pfam" id="PF00400">
    <property type="entry name" value="WD40"/>
    <property type="match status" value="5"/>
</dbReference>
<gene>
    <name evidence="5" type="ORF">FNF28_05644</name>
</gene>
<feature type="repeat" description="WD" evidence="3">
    <location>
        <begin position="158"/>
        <end position="190"/>
    </location>
</feature>
<sequence>MQQARERAANPKGMDFAPAVIASLDRTLYEPASELASPPHAYPSERYKRGVPLHRDMRDNPSTALSTRLVHWCISRNDRCSMNTVCWTPDGLNVMTGSASGSMAIWSGSVFTFQLLRRLCSRALRVLRWSHNGEWLLSADDTGEVLYWEKGNSRQQGFPAHRDVVRAISFSPTDRAFATCADDGVVKIWDFWLHKNTNTLKGHHSDVHDVDWHPTSALVASGSKDSTVKLWDPREGVSDAVRTLRDHSQPVHKVRWNCNGNWLASASQDRSVAIWDLRMMRTLRHFKPPCSEPTAMAWHPDHESLLAVGHLGGELSYWLCSGSAAPEAARAESEAAAAVPLAHDGSIWDMAWHPTGAMLATCGHDRMLRFWSRPRPGDTPAQYEHKGGDRRRERLGPAAAALVGTRGLAQMARAGGSVGGARYDELLKSSGAVDAGAAAPEARARSAGVVGHGGGAPGMAPPRPRW</sequence>
<feature type="repeat" description="WD" evidence="3">
    <location>
        <begin position="340"/>
        <end position="372"/>
    </location>
</feature>
<dbReference type="SUPFAM" id="SSF50978">
    <property type="entry name" value="WD40 repeat-like"/>
    <property type="match status" value="1"/>
</dbReference>
<dbReference type="GO" id="GO:0031124">
    <property type="term" value="P:mRNA 3'-end processing"/>
    <property type="evidence" value="ECO:0007669"/>
    <property type="project" value="InterPro"/>
</dbReference>